<feature type="region of interest" description="Disordered" evidence="6">
    <location>
        <begin position="54"/>
        <end position="82"/>
    </location>
</feature>
<keyword evidence="1 5" id="KW-0479">Metal-binding</keyword>
<evidence type="ECO:0000313" key="8">
    <source>
        <dbReference type="Proteomes" id="UP000887569"/>
    </source>
</evidence>
<dbReference type="GO" id="GO:0001725">
    <property type="term" value="C:stress fiber"/>
    <property type="evidence" value="ECO:0007669"/>
    <property type="project" value="TreeGrafter"/>
</dbReference>
<keyword evidence="8" id="KW-1185">Reference proteome</keyword>
<feature type="compositionally biased region" description="Basic and acidic residues" evidence="6">
    <location>
        <begin position="150"/>
        <end position="169"/>
    </location>
</feature>
<dbReference type="PANTHER" id="PTHR24207:SF2">
    <property type="entry name" value="ZYX102 PROTEIN"/>
    <property type="match status" value="1"/>
</dbReference>
<protein>
    <submittedName>
        <fullName evidence="9">LIM zinc-binding domain-containing protein</fullName>
    </submittedName>
</protein>
<dbReference type="Pfam" id="PF00412">
    <property type="entry name" value="LIM"/>
    <property type="match status" value="3"/>
</dbReference>
<proteinExistence type="predicted"/>
<evidence type="ECO:0000256" key="6">
    <source>
        <dbReference type="SAM" id="MobiDB-lite"/>
    </source>
</evidence>
<feature type="compositionally biased region" description="Pro residues" evidence="6">
    <location>
        <begin position="58"/>
        <end position="70"/>
    </location>
</feature>
<feature type="region of interest" description="Disordered" evidence="6">
    <location>
        <begin position="120"/>
        <end position="182"/>
    </location>
</feature>
<evidence type="ECO:0000256" key="4">
    <source>
        <dbReference type="ARBA" id="ARBA00023038"/>
    </source>
</evidence>
<accession>A0A915AMS4</accession>
<feature type="compositionally biased region" description="Low complexity" evidence="6">
    <location>
        <begin position="71"/>
        <end position="82"/>
    </location>
</feature>
<dbReference type="PANTHER" id="PTHR24207">
    <property type="entry name" value="ZYX102 PROTEIN"/>
    <property type="match status" value="1"/>
</dbReference>
<feature type="region of interest" description="Disordered" evidence="6">
    <location>
        <begin position="257"/>
        <end position="281"/>
    </location>
</feature>
<feature type="domain" description="LIM zinc-binding" evidence="7">
    <location>
        <begin position="472"/>
        <end position="542"/>
    </location>
</feature>
<evidence type="ECO:0000256" key="3">
    <source>
        <dbReference type="ARBA" id="ARBA00022833"/>
    </source>
</evidence>
<evidence type="ECO:0000313" key="9">
    <source>
        <dbReference type="WBParaSite" id="PgR009X_g143_t02"/>
    </source>
</evidence>
<name>A0A915AMS4_PARUN</name>
<dbReference type="WBParaSite" id="PgR009X_g143_t02">
    <property type="protein sequence ID" value="PgR009X_g143_t02"/>
    <property type="gene ID" value="PgR009X_g143"/>
</dbReference>
<feature type="domain" description="LIM zinc-binding" evidence="7">
    <location>
        <begin position="352"/>
        <end position="413"/>
    </location>
</feature>
<dbReference type="GO" id="GO:0098609">
    <property type="term" value="P:cell-cell adhesion"/>
    <property type="evidence" value="ECO:0007669"/>
    <property type="project" value="TreeGrafter"/>
</dbReference>
<evidence type="ECO:0000256" key="5">
    <source>
        <dbReference type="PROSITE-ProRule" id="PRU00125"/>
    </source>
</evidence>
<keyword evidence="3 5" id="KW-0862">Zinc</keyword>
<evidence type="ECO:0000259" key="7">
    <source>
        <dbReference type="PROSITE" id="PS50023"/>
    </source>
</evidence>
<keyword evidence="2" id="KW-0677">Repeat</keyword>
<dbReference type="GO" id="GO:0005925">
    <property type="term" value="C:focal adhesion"/>
    <property type="evidence" value="ECO:0007669"/>
    <property type="project" value="TreeGrafter"/>
</dbReference>
<dbReference type="CDD" id="cd09357">
    <property type="entry name" value="LIM3_Zyxin_like"/>
    <property type="match status" value="1"/>
</dbReference>
<evidence type="ECO:0000256" key="2">
    <source>
        <dbReference type="ARBA" id="ARBA00022737"/>
    </source>
</evidence>
<dbReference type="Gene3D" id="2.10.110.10">
    <property type="entry name" value="Cysteine Rich Protein"/>
    <property type="match status" value="3"/>
</dbReference>
<dbReference type="SMART" id="SM00132">
    <property type="entry name" value="LIM"/>
    <property type="match status" value="3"/>
</dbReference>
<sequence>AEHFHHPHSALCPRFTLLWHELPFASSSLPNPRQDQTTQPLIQQYFRRDLLRLRGGMLPPPPAPPPPPPLHSSSSFLPSSWRPSTYSNREACSAVPPPSKSPAPGLDAQTLQYAAAGLRKTQYDRPLRSNVESVPNGRVDGSNQPLSGRYRQDRPFNEWMESDKTRETLHASSSGARDSVPLGDVYRYSDTLKYETSGRPVQSTYSSSSYKQYSSAYQQQNSSVSARDSPYISDPRAAIRAYATQTPAYTLMEPQRHTQNYHPKYTYSSTSGPRKSNEEGTKFARELRDQGLTRSQRIANQFQQSQLRDVPPPPSLDSLYRQTLRQGGDQIDSLIRDMEWKMNTGVGAAGDNNCCKCGEGISNERPGCTALDQMFHVACFTCNECGKQLAGASFYNVDGRPLCEQDYKNSLERCVSCGEPIMTKLLRASGSTYHPACFVCSVCKKCLDGVPFTVDSANNIHCVACFHQKFAPRCAVCSQPIVPEEGEKESVRVVAMDKSFHVNCYRCEDCNMQLSSKLDGQGCYPLDQHLYCKSCNGKRLIALSRAA</sequence>
<dbReference type="PROSITE" id="PS50023">
    <property type="entry name" value="LIM_DOMAIN_2"/>
    <property type="match status" value="2"/>
</dbReference>
<dbReference type="InterPro" id="IPR001781">
    <property type="entry name" value="Znf_LIM"/>
</dbReference>
<dbReference type="FunFam" id="2.10.110.10:FF:000139">
    <property type="entry name" value="Protein CBR-ZYX-1"/>
    <property type="match status" value="1"/>
</dbReference>
<dbReference type="GO" id="GO:0046872">
    <property type="term" value="F:metal ion binding"/>
    <property type="evidence" value="ECO:0007669"/>
    <property type="project" value="UniProtKB-KW"/>
</dbReference>
<organism evidence="8 9">
    <name type="scientific">Parascaris univalens</name>
    <name type="common">Nematode worm</name>
    <dbReference type="NCBI Taxonomy" id="6257"/>
    <lineage>
        <taxon>Eukaryota</taxon>
        <taxon>Metazoa</taxon>
        <taxon>Ecdysozoa</taxon>
        <taxon>Nematoda</taxon>
        <taxon>Chromadorea</taxon>
        <taxon>Rhabditida</taxon>
        <taxon>Spirurina</taxon>
        <taxon>Ascaridomorpha</taxon>
        <taxon>Ascaridoidea</taxon>
        <taxon>Ascarididae</taxon>
        <taxon>Parascaris</taxon>
    </lineage>
</organism>
<dbReference type="Proteomes" id="UP000887569">
    <property type="component" value="Unplaced"/>
</dbReference>
<keyword evidence="4 5" id="KW-0440">LIM domain</keyword>
<dbReference type="SUPFAM" id="SSF57716">
    <property type="entry name" value="Glucocorticoid receptor-like (DNA-binding domain)"/>
    <property type="match status" value="3"/>
</dbReference>
<dbReference type="AlphaFoldDB" id="A0A915AMS4"/>
<evidence type="ECO:0000256" key="1">
    <source>
        <dbReference type="ARBA" id="ARBA00022723"/>
    </source>
</evidence>
<feature type="region of interest" description="Disordered" evidence="6">
    <location>
        <begin position="87"/>
        <end position="106"/>
    </location>
</feature>
<reference evidence="9" key="1">
    <citation type="submission" date="2022-11" db="UniProtKB">
        <authorList>
            <consortium name="WormBaseParasite"/>
        </authorList>
    </citation>
    <scope>IDENTIFICATION</scope>
</reference>
<feature type="compositionally biased region" description="Polar residues" evidence="6">
    <location>
        <begin position="257"/>
        <end position="274"/>
    </location>
</feature>